<name>A0A1I6WHI6_9RHOB</name>
<feature type="transmembrane region" description="Helical" evidence="1">
    <location>
        <begin position="38"/>
        <end position="55"/>
    </location>
</feature>
<dbReference type="AlphaFoldDB" id="A0A1I6WHI6"/>
<protein>
    <recommendedName>
        <fullName evidence="4">Teicoplanin resistance protein VanZ</fullName>
    </recommendedName>
</protein>
<dbReference type="Proteomes" id="UP000199392">
    <property type="component" value="Unassembled WGS sequence"/>
</dbReference>
<dbReference type="OrthoDB" id="582407at2"/>
<keyword evidence="1" id="KW-1133">Transmembrane helix</keyword>
<evidence type="ECO:0000256" key="1">
    <source>
        <dbReference type="SAM" id="Phobius"/>
    </source>
</evidence>
<dbReference type="STRING" id="311180.SAMN04488050_12210"/>
<evidence type="ECO:0008006" key="4">
    <source>
        <dbReference type="Google" id="ProtNLM"/>
    </source>
</evidence>
<keyword evidence="1" id="KW-0812">Transmembrane</keyword>
<evidence type="ECO:0000313" key="2">
    <source>
        <dbReference type="EMBL" id="SFT25437.1"/>
    </source>
</evidence>
<feature type="transmembrane region" description="Helical" evidence="1">
    <location>
        <begin position="62"/>
        <end position="81"/>
    </location>
</feature>
<proteinExistence type="predicted"/>
<feature type="transmembrane region" description="Helical" evidence="1">
    <location>
        <begin position="87"/>
        <end position="107"/>
    </location>
</feature>
<reference evidence="3" key="1">
    <citation type="submission" date="2016-10" db="EMBL/GenBank/DDBJ databases">
        <authorList>
            <person name="Varghese N."/>
            <person name="Submissions S."/>
        </authorList>
    </citation>
    <scope>NUCLEOTIDE SEQUENCE [LARGE SCALE GENOMIC DNA]</scope>
    <source>
        <strain evidence="3">DSM 26894</strain>
    </source>
</reference>
<evidence type="ECO:0000313" key="3">
    <source>
        <dbReference type="Proteomes" id="UP000199392"/>
    </source>
</evidence>
<dbReference type="RefSeq" id="WP_092430965.1">
    <property type="nucleotide sequence ID" value="NZ_FNCL01000025.1"/>
</dbReference>
<accession>A0A1I6WHI6</accession>
<organism evidence="2 3">
    <name type="scientific">Alloyangia pacifica</name>
    <dbReference type="NCBI Taxonomy" id="311180"/>
    <lineage>
        <taxon>Bacteria</taxon>
        <taxon>Pseudomonadati</taxon>
        <taxon>Pseudomonadota</taxon>
        <taxon>Alphaproteobacteria</taxon>
        <taxon>Rhodobacterales</taxon>
        <taxon>Roseobacteraceae</taxon>
        <taxon>Alloyangia</taxon>
    </lineage>
</organism>
<dbReference type="EMBL" id="FOZW01000022">
    <property type="protein sequence ID" value="SFT25437.1"/>
    <property type="molecule type" value="Genomic_DNA"/>
</dbReference>
<sequence length="120" mass="12808">MDRISLFTLALVLGVAAMVTYFTVGPRFVTADNLLDDKLQHALGFGAIIAPAAFFRPRWLWVLAPAAIAFGGLIEVAQAYVGRDAELTDWAADIIGVIAASTLAVALRAQLARRGLLRGL</sequence>
<gene>
    <name evidence="2" type="ORF">SAMN04488050_12210</name>
</gene>
<keyword evidence="1" id="KW-0472">Membrane</keyword>
<keyword evidence="3" id="KW-1185">Reference proteome</keyword>